<sequence length="142" mass="15718">MPASLRILKPHGLVFVDYEGIATLQDTMQVFGEYLSHPDFHPGQKHLVDMSKVDDWEGTYVDLMSSQAHKASAFVGQGAQTLIVYYVPTEIARTIGQLVVNSWEPFPSVVPILVDTEETALSTLGIDFTTFAELLASCERKT</sequence>
<accession>A0A4V2Q406</accession>
<proteinExistence type="predicted"/>
<dbReference type="OrthoDB" id="7877306at2"/>
<gene>
    <name evidence="1" type="ORF">BXY66_1265</name>
</gene>
<evidence type="ECO:0000313" key="1">
    <source>
        <dbReference type="EMBL" id="TCL09220.1"/>
    </source>
</evidence>
<keyword evidence="2" id="KW-1185">Reference proteome</keyword>
<evidence type="ECO:0000313" key="2">
    <source>
        <dbReference type="Proteomes" id="UP000295673"/>
    </source>
</evidence>
<dbReference type="RefSeq" id="WP_132859277.1">
    <property type="nucleotide sequence ID" value="NZ_SMGR01000001.1"/>
</dbReference>
<protein>
    <submittedName>
        <fullName evidence="1">Uncharacterized protein</fullName>
    </submittedName>
</protein>
<comment type="caution">
    <text evidence="1">The sequence shown here is derived from an EMBL/GenBank/DDBJ whole genome shotgun (WGS) entry which is preliminary data.</text>
</comment>
<dbReference type="Proteomes" id="UP000295673">
    <property type="component" value="Unassembled WGS sequence"/>
</dbReference>
<name>A0A4V2Q406_9RHOB</name>
<dbReference type="EMBL" id="SMGR01000001">
    <property type="protein sequence ID" value="TCL09220.1"/>
    <property type="molecule type" value="Genomic_DNA"/>
</dbReference>
<dbReference type="AlphaFoldDB" id="A0A4V2Q406"/>
<organism evidence="1 2">
    <name type="scientific">Shimia isoporae</name>
    <dbReference type="NCBI Taxonomy" id="647720"/>
    <lineage>
        <taxon>Bacteria</taxon>
        <taxon>Pseudomonadati</taxon>
        <taxon>Pseudomonadota</taxon>
        <taxon>Alphaproteobacteria</taxon>
        <taxon>Rhodobacterales</taxon>
        <taxon>Roseobacteraceae</taxon>
    </lineage>
</organism>
<reference evidence="1 2" key="1">
    <citation type="submission" date="2019-03" db="EMBL/GenBank/DDBJ databases">
        <title>Genomic Encyclopedia of Archaeal and Bacterial Type Strains, Phase II (KMG-II): from individual species to whole genera.</title>
        <authorList>
            <person name="Goeker M."/>
        </authorList>
    </citation>
    <scope>NUCLEOTIDE SEQUENCE [LARGE SCALE GENOMIC DNA]</scope>
    <source>
        <strain evidence="1 2">DSM 26433</strain>
    </source>
</reference>